<evidence type="ECO:0000259" key="4">
    <source>
        <dbReference type="Pfam" id="PF00925"/>
    </source>
</evidence>
<reference evidence="6" key="1">
    <citation type="journal article" date="2019" name="Int. J. Syst. Evol. Microbiol.">
        <title>The Global Catalogue of Microorganisms (GCM) 10K type strain sequencing project: providing services to taxonomists for standard genome sequencing and annotation.</title>
        <authorList>
            <consortium name="The Broad Institute Genomics Platform"/>
            <consortium name="The Broad Institute Genome Sequencing Center for Infectious Disease"/>
            <person name="Wu L."/>
            <person name="Ma J."/>
        </authorList>
    </citation>
    <scope>NUCLEOTIDE SEQUENCE [LARGE SCALE GENOMIC DNA]</scope>
    <source>
        <strain evidence="6">CCUG 62952</strain>
    </source>
</reference>
<dbReference type="EMBL" id="JBHTJH010000004">
    <property type="protein sequence ID" value="MFD0861504.1"/>
    <property type="molecule type" value="Genomic_DNA"/>
</dbReference>
<dbReference type="SUPFAM" id="SSF142695">
    <property type="entry name" value="RibA-like"/>
    <property type="match status" value="1"/>
</dbReference>
<proteinExistence type="predicted"/>
<keyword evidence="6" id="KW-1185">Reference proteome</keyword>
<dbReference type="Pfam" id="PF00925">
    <property type="entry name" value="GTP_cyclohydro2"/>
    <property type="match status" value="1"/>
</dbReference>
<organism evidence="5 6">
    <name type="scientific">Sungkyunkwania multivorans</name>
    <dbReference type="NCBI Taxonomy" id="1173618"/>
    <lineage>
        <taxon>Bacteria</taxon>
        <taxon>Pseudomonadati</taxon>
        <taxon>Bacteroidota</taxon>
        <taxon>Flavobacteriia</taxon>
        <taxon>Flavobacteriales</taxon>
        <taxon>Flavobacteriaceae</taxon>
        <taxon>Sungkyunkwania</taxon>
    </lineage>
</organism>
<dbReference type="PANTHER" id="PTHR21327:SF18">
    <property type="entry name" value="3,4-DIHYDROXY-2-BUTANONE 4-PHOSPHATE SYNTHASE"/>
    <property type="match status" value="1"/>
</dbReference>
<gene>
    <name evidence="5" type="ORF">ACFQ1M_04745</name>
</gene>
<dbReference type="PANTHER" id="PTHR21327">
    <property type="entry name" value="GTP CYCLOHYDROLASE II-RELATED"/>
    <property type="match status" value="1"/>
</dbReference>
<dbReference type="InterPro" id="IPR036144">
    <property type="entry name" value="RibA-like_sf"/>
</dbReference>
<dbReference type="Proteomes" id="UP001596978">
    <property type="component" value="Unassembled WGS sequence"/>
</dbReference>
<evidence type="ECO:0000256" key="1">
    <source>
        <dbReference type="ARBA" id="ARBA00005104"/>
    </source>
</evidence>
<evidence type="ECO:0000313" key="6">
    <source>
        <dbReference type="Proteomes" id="UP001596978"/>
    </source>
</evidence>
<evidence type="ECO:0000256" key="2">
    <source>
        <dbReference type="ARBA" id="ARBA00022619"/>
    </source>
</evidence>
<dbReference type="Gene3D" id="3.40.50.10990">
    <property type="entry name" value="GTP cyclohydrolase II"/>
    <property type="match status" value="1"/>
</dbReference>
<keyword evidence="3" id="KW-0479">Metal-binding</keyword>
<dbReference type="RefSeq" id="WP_386404648.1">
    <property type="nucleotide sequence ID" value="NZ_JBHTJH010000004.1"/>
</dbReference>
<feature type="domain" description="GTP cyclohydrolase II" evidence="4">
    <location>
        <begin position="6"/>
        <end position="164"/>
    </location>
</feature>
<accession>A0ABW3CW19</accession>
<evidence type="ECO:0000313" key="5">
    <source>
        <dbReference type="EMBL" id="MFD0861504.1"/>
    </source>
</evidence>
<comment type="caution">
    <text evidence="5">The sequence shown here is derived from an EMBL/GenBank/DDBJ whole genome shotgun (WGS) entry which is preliminary data.</text>
</comment>
<keyword evidence="2" id="KW-0686">Riboflavin biosynthesis</keyword>
<comment type="pathway">
    <text evidence="1">Cofactor biosynthesis; riboflavin biosynthesis.</text>
</comment>
<sequence>MIVKLAEGNLKTKYGEYREILYYDGQKESFALIMGDIEGEMDVLCRVHSSCIFAHHFNSIECDCREQMEISQQLIEKEGKGIVIWLEQEGKGNGHYALLKSVAYKRRGMPQSEAYEAVGFKRDARDFSAAAKILNDLKVGSVRMLTNNADKTKLLTAFGVEVSGIQSTKL</sequence>
<name>A0ABW3CW19_9FLAO</name>
<protein>
    <submittedName>
        <fullName evidence="5">GTP cyclohydrolase</fullName>
    </submittedName>
</protein>
<dbReference type="InterPro" id="IPR032677">
    <property type="entry name" value="GTP_cyclohydro_II"/>
</dbReference>
<evidence type="ECO:0000256" key="3">
    <source>
        <dbReference type="ARBA" id="ARBA00022723"/>
    </source>
</evidence>